<keyword evidence="1" id="KW-0175">Coiled coil</keyword>
<evidence type="ECO:0000313" key="3">
    <source>
        <dbReference type="EMBL" id="AAM79930.1"/>
    </source>
</evidence>
<dbReference type="HOGENOM" id="CLU_098300_0_1_9"/>
<dbReference type="RefSeq" id="WP_011054804.1">
    <property type="nucleotide sequence ID" value="NC_004070.1"/>
</dbReference>
<reference evidence="3 4" key="1">
    <citation type="journal article" date="2002" name="Proc. Natl. Acad. Sci. U.S.A.">
        <title>Genome sequence of a serotype M3 strain of group A Streptococcus: phage-encoded toxins, the high-virulence phenotype, and clone emergence.</title>
        <authorList>
            <person name="Beres S.B."/>
            <person name="Sylva G.L."/>
            <person name="Barbian K.D."/>
            <person name="Lei B."/>
            <person name="Hoff J.S."/>
            <person name="Mammarella N.D."/>
            <person name="Liu M.Y."/>
            <person name="Smoot J.C."/>
            <person name="Porcella S.F."/>
            <person name="Parkins L.D."/>
            <person name="Campbell D.S."/>
            <person name="Smith T.M."/>
            <person name="McCormick J.K."/>
            <person name="Leung D.Y."/>
            <person name="Schlievert P.M."/>
            <person name="Musser J.M."/>
        </authorList>
    </citation>
    <scope>NUCLEOTIDE SEQUENCE [LARGE SCALE GENOMIC DNA]</scope>
    <source>
        <strain evidence="4">ATCC BAA-595 / MGAS315</strain>
    </source>
</reference>
<dbReference type="Pfam" id="PF14265">
    <property type="entry name" value="DUF4355"/>
    <property type="match status" value="1"/>
</dbReference>
<dbReference type="EMBL" id="AE014074">
    <property type="protein sequence ID" value="AAM79930.1"/>
    <property type="molecule type" value="Genomic_DNA"/>
</dbReference>
<feature type="compositionally biased region" description="Basic and acidic residues" evidence="2">
    <location>
        <begin position="14"/>
        <end position="29"/>
    </location>
</feature>
<dbReference type="Proteomes" id="UP000000564">
    <property type="component" value="Chromosome"/>
</dbReference>
<evidence type="ECO:0008006" key="5">
    <source>
        <dbReference type="Google" id="ProtNLM"/>
    </source>
</evidence>
<dbReference type="KEGG" id="spg:SpyM3_1323"/>
<gene>
    <name evidence="3" type="ordered locus">SpyM3_1323</name>
</gene>
<feature type="region of interest" description="Disordered" evidence="2">
    <location>
        <begin position="1"/>
        <end position="29"/>
    </location>
</feature>
<dbReference type="AlphaFoldDB" id="A0A0H2UVW5"/>
<feature type="coiled-coil region" evidence="1">
    <location>
        <begin position="51"/>
        <end position="96"/>
    </location>
</feature>
<sequence length="190" mass="21252">MENEEILEQSGAQEEAKEQTFDDILSDPKKQAEFDKRVAKAIDTARNKWVAETEEKENEAKRLAKMNAEQKAQHEKAKLEARIAELEAERTLSEMKSAARTMLSEANINISDALLSQLVSTTDADKTKNAVEAFSEAFSEAIEKEVKERLKSPTPKKSNGNTGLTKEQILAVKDTAERQKLIAENIGLFQ</sequence>
<evidence type="ECO:0000256" key="1">
    <source>
        <dbReference type="SAM" id="Coils"/>
    </source>
</evidence>
<protein>
    <recommendedName>
        <fullName evidence="5">Phage scaffold protein</fullName>
    </recommendedName>
</protein>
<evidence type="ECO:0000256" key="2">
    <source>
        <dbReference type="SAM" id="MobiDB-lite"/>
    </source>
</evidence>
<organism evidence="3 4">
    <name type="scientific">Streptococcus pyogenes serotype M3 (strain ATCC BAA-595 / MGAS315)</name>
    <dbReference type="NCBI Taxonomy" id="198466"/>
    <lineage>
        <taxon>Bacteria</taxon>
        <taxon>Bacillati</taxon>
        <taxon>Bacillota</taxon>
        <taxon>Bacilli</taxon>
        <taxon>Lactobacillales</taxon>
        <taxon>Streptococcaceae</taxon>
        <taxon>Streptococcus</taxon>
    </lineage>
</organism>
<proteinExistence type="predicted"/>
<evidence type="ECO:0000313" key="4">
    <source>
        <dbReference type="Proteomes" id="UP000000564"/>
    </source>
</evidence>
<accession>A0A0H2UVW5</accession>
<dbReference type="InterPro" id="IPR025580">
    <property type="entry name" value="Gp46"/>
</dbReference>
<name>A0A0H2UVW5_STRP3</name>